<accession>A0A0G4FDS5</accession>
<dbReference type="InParanoid" id="A0A0G4FDS5"/>
<reference evidence="1 2" key="1">
    <citation type="submission" date="2014-11" db="EMBL/GenBank/DDBJ databases">
        <authorList>
            <person name="Zhu J."/>
            <person name="Qi W."/>
            <person name="Song R."/>
        </authorList>
    </citation>
    <scope>NUCLEOTIDE SEQUENCE [LARGE SCALE GENOMIC DNA]</scope>
</reference>
<dbReference type="VEuPathDB" id="CryptoDB:Vbra_22597"/>
<evidence type="ECO:0000313" key="2">
    <source>
        <dbReference type="Proteomes" id="UP000041254"/>
    </source>
</evidence>
<keyword evidence="2" id="KW-1185">Reference proteome</keyword>
<sequence length="287" mass="32995">MERIRQEQMDKRERQRRFEELCKDESCLVYELLSIEYVTQLAAYLRQRVTFLRDIRQQQEEQQEEQQQQQRPPAREQVDILELGCGRGLLAFCLQRELSNDEAPSRPISYVATDSHPPFSDPCLGMVPIVCVDAEAALRRYSPLLVLISWMPFAVDWTSAVRLSDALEYVLIGHGEGGLMGRHYETWGCVRADPHTGDLDPLIRRRLDDNRVGDGEGDDDTCCYPEGPLPDGLRPYVCDGFERVRLVDLRELQLCRFDDLESMLVAGGLSTSQTNSFRRWTREGGNH</sequence>
<name>A0A0G4FDS5_VITBC</name>
<dbReference type="InterPro" id="IPR029063">
    <property type="entry name" value="SAM-dependent_MTases_sf"/>
</dbReference>
<evidence type="ECO:0008006" key="3">
    <source>
        <dbReference type="Google" id="ProtNLM"/>
    </source>
</evidence>
<proteinExistence type="predicted"/>
<organism evidence="1 2">
    <name type="scientific">Vitrella brassicaformis (strain CCMP3155)</name>
    <dbReference type="NCBI Taxonomy" id="1169540"/>
    <lineage>
        <taxon>Eukaryota</taxon>
        <taxon>Sar</taxon>
        <taxon>Alveolata</taxon>
        <taxon>Colpodellida</taxon>
        <taxon>Vitrellaceae</taxon>
        <taxon>Vitrella</taxon>
    </lineage>
</organism>
<protein>
    <recommendedName>
        <fullName evidence="3">Methyltransferase domain-containing protein</fullName>
    </recommendedName>
</protein>
<dbReference type="AlphaFoldDB" id="A0A0G4FDS5"/>
<dbReference type="Proteomes" id="UP000041254">
    <property type="component" value="Unassembled WGS sequence"/>
</dbReference>
<dbReference type="OMA" id="CWQPMGV"/>
<dbReference type="SUPFAM" id="SSF53335">
    <property type="entry name" value="S-adenosyl-L-methionine-dependent methyltransferases"/>
    <property type="match status" value="1"/>
</dbReference>
<evidence type="ECO:0000313" key="1">
    <source>
        <dbReference type="EMBL" id="CEM11355.1"/>
    </source>
</evidence>
<dbReference type="EMBL" id="CDMY01000414">
    <property type="protein sequence ID" value="CEM11355.1"/>
    <property type="molecule type" value="Genomic_DNA"/>
</dbReference>
<dbReference type="OrthoDB" id="330082at2759"/>
<gene>
    <name evidence="1" type="ORF">Vbra_22597</name>
</gene>